<gene>
    <name evidence="1" type="ORF">NQ317_016279</name>
</gene>
<accession>A0ABQ9JZF6</accession>
<dbReference type="Proteomes" id="UP001162164">
    <property type="component" value="Unassembled WGS sequence"/>
</dbReference>
<name>A0ABQ9JZF6_9CUCU</name>
<evidence type="ECO:0000313" key="1">
    <source>
        <dbReference type="EMBL" id="KAJ8983177.1"/>
    </source>
</evidence>
<protein>
    <submittedName>
        <fullName evidence="1">Uncharacterized protein</fullName>
    </submittedName>
</protein>
<proteinExistence type="predicted"/>
<sequence length="59" mass="7111">MDIQIKNYTEFYTNNNRHYDIIWIIQDIAGPMNIWPSHDLTTRCQRKPKRGDFIENLTA</sequence>
<reference evidence="1" key="1">
    <citation type="journal article" date="2023" name="Insect Mol. Biol.">
        <title>Genome sequencing provides insights into the evolution of gene families encoding plant cell wall-degrading enzymes in longhorned beetles.</title>
        <authorList>
            <person name="Shin N.R."/>
            <person name="Okamura Y."/>
            <person name="Kirsch R."/>
            <person name="Pauchet Y."/>
        </authorList>
    </citation>
    <scope>NUCLEOTIDE SEQUENCE</scope>
    <source>
        <strain evidence="1">MMC_N1</strain>
    </source>
</reference>
<dbReference type="EMBL" id="JAPWTJ010000091">
    <property type="protein sequence ID" value="KAJ8983177.1"/>
    <property type="molecule type" value="Genomic_DNA"/>
</dbReference>
<comment type="caution">
    <text evidence="1">The sequence shown here is derived from an EMBL/GenBank/DDBJ whole genome shotgun (WGS) entry which is preliminary data.</text>
</comment>
<evidence type="ECO:0000313" key="2">
    <source>
        <dbReference type="Proteomes" id="UP001162164"/>
    </source>
</evidence>
<keyword evidence="2" id="KW-1185">Reference proteome</keyword>
<organism evidence="1 2">
    <name type="scientific">Molorchus minor</name>
    <dbReference type="NCBI Taxonomy" id="1323400"/>
    <lineage>
        <taxon>Eukaryota</taxon>
        <taxon>Metazoa</taxon>
        <taxon>Ecdysozoa</taxon>
        <taxon>Arthropoda</taxon>
        <taxon>Hexapoda</taxon>
        <taxon>Insecta</taxon>
        <taxon>Pterygota</taxon>
        <taxon>Neoptera</taxon>
        <taxon>Endopterygota</taxon>
        <taxon>Coleoptera</taxon>
        <taxon>Polyphaga</taxon>
        <taxon>Cucujiformia</taxon>
        <taxon>Chrysomeloidea</taxon>
        <taxon>Cerambycidae</taxon>
        <taxon>Lamiinae</taxon>
        <taxon>Monochamini</taxon>
        <taxon>Molorchus</taxon>
    </lineage>
</organism>